<gene>
    <name evidence="2" type="ORF">SAMN05661077_2633</name>
</gene>
<evidence type="ECO:0008006" key="4">
    <source>
        <dbReference type="Google" id="ProtNLM"/>
    </source>
</evidence>
<evidence type="ECO:0000313" key="2">
    <source>
        <dbReference type="EMBL" id="SCY60131.1"/>
    </source>
</evidence>
<proteinExistence type="predicted"/>
<feature type="chain" id="PRO_5010433293" description="DUF4398 domain-containing protein" evidence="1">
    <location>
        <begin position="26"/>
        <end position="135"/>
    </location>
</feature>
<accession>A0A0P9CUR6</accession>
<dbReference type="EMBL" id="FMUN01000008">
    <property type="protein sequence ID" value="SCY60131.1"/>
    <property type="molecule type" value="Genomic_DNA"/>
</dbReference>
<name>A0A0P9CUR6_9GAMM</name>
<evidence type="ECO:0000256" key="1">
    <source>
        <dbReference type="SAM" id="SignalP"/>
    </source>
</evidence>
<keyword evidence="3" id="KW-1185">Reference proteome</keyword>
<sequence>MIKEKPFKKMLGLIVGGAMVLTACAGQNGAKMGMAEKAEKEVAKAEEAVEETRQSTNDIGLWKSTMKVLNQARSSLEEGEYETAIDKAGKARYQAKKGLAQYREEQDQYQLAVQAGEASKGFDEQAMISGNAPGE</sequence>
<feature type="signal peptide" evidence="1">
    <location>
        <begin position="1"/>
        <end position="25"/>
    </location>
</feature>
<dbReference type="AlphaFoldDB" id="A0A0P9CUR6"/>
<dbReference type="Proteomes" id="UP000183104">
    <property type="component" value="Unassembled WGS sequence"/>
</dbReference>
<reference evidence="3" key="1">
    <citation type="submission" date="2016-10" db="EMBL/GenBank/DDBJ databases">
        <authorList>
            <person name="Varghese N."/>
        </authorList>
    </citation>
    <scope>NUCLEOTIDE SEQUENCE [LARGE SCALE GENOMIC DNA]</scope>
    <source>
        <strain evidence="3">HL 19</strain>
    </source>
</reference>
<evidence type="ECO:0000313" key="3">
    <source>
        <dbReference type="Proteomes" id="UP000183104"/>
    </source>
</evidence>
<keyword evidence="1" id="KW-0732">Signal</keyword>
<protein>
    <recommendedName>
        <fullName evidence="4">DUF4398 domain-containing protein</fullName>
    </recommendedName>
</protein>
<organism evidence="2 3">
    <name type="scientific">Thiohalorhabdus denitrificans</name>
    <dbReference type="NCBI Taxonomy" id="381306"/>
    <lineage>
        <taxon>Bacteria</taxon>
        <taxon>Pseudomonadati</taxon>
        <taxon>Pseudomonadota</taxon>
        <taxon>Gammaproteobacteria</taxon>
        <taxon>Thiohalorhabdales</taxon>
        <taxon>Thiohalorhabdaceae</taxon>
        <taxon>Thiohalorhabdus</taxon>
    </lineage>
</organism>
<dbReference type="PROSITE" id="PS51257">
    <property type="entry name" value="PROKAR_LIPOPROTEIN"/>
    <property type="match status" value="1"/>
</dbReference>